<keyword evidence="4" id="KW-1185">Reference proteome</keyword>
<keyword evidence="2" id="KW-0812">Transmembrane</keyword>
<keyword evidence="2" id="KW-0472">Membrane</keyword>
<dbReference type="RefSeq" id="WP_154378732.1">
    <property type="nucleotide sequence ID" value="NZ_WKJK01000009.1"/>
</dbReference>
<reference evidence="3 4" key="1">
    <citation type="submission" date="2019-11" db="EMBL/GenBank/DDBJ databases">
        <title>Novel species isolated from a subtropical stream in China.</title>
        <authorList>
            <person name="Lu H."/>
        </authorList>
    </citation>
    <scope>NUCLEOTIDE SEQUENCE [LARGE SCALE GENOMIC DNA]</scope>
    <source>
        <strain evidence="3 4">FT80W</strain>
    </source>
</reference>
<name>A0A6I2L3Z6_9BURK</name>
<organism evidence="3 4">
    <name type="scientific">Duganella guangzhouensis</name>
    <dbReference type="NCBI Taxonomy" id="2666084"/>
    <lineage>
        <taxon>Bacteria</taxon>
        <taxon>Pseudomonadati</taxon>
        <taxon>Pseudomonadota</taxon>
        <taxon>Betaproteobacteria</taxon>
        <taxon>Burkholderiales</taxon>
        <taxon>Oxalobacteraceae</taxon>
        <taxon>Telluria group</taxon>
        <taxon>Duganella</taxon>
    </lineage>
</organism>
<dbReference type="EMBL" id="WKJK01000009">
    <property type="protein sequence ID" value="MRW91877.1"/>
    <property type="molecule type" value="Genomic_DNA"/>
</dbReference>
<gene>
    <name evidence="3" type="ORF">GJ699_17930</name>
</gene>
<feature type="region of interest" description="Disordered" evidence="1">
    <location>
        <begin position="197"/>
        <end position="222"/>
    </location>
</feature>
<dbReference type="AlphaFoldDB" id="A0A6I2L3Z6"/>
<protein>
    <submittedName>
        <fullName evidence="3">Uncharacterized protein</fullName>
    </submittedName>
</protein>
<evidence type="ECO:0000313" key="4">
    <source>
        <dbReference type="Proteomes" id="UP000433309"/>
    </source>
</evidence>
<sequence>MAFHIPAKMTEGVASRVDLWIALNMPADQLKAKLAEALQMDSDNIKIEVKPGAKDPAAGGEQVRGRDQVYVGQHMTATLSGNEADFIIIPSGPAGKSLINEGMARWDWSVTPKHASGSAALKLVLQASIDRGVDQDAFPSVHESIAVEAAPQTLWQKSIRLIKAATEGVTLINGLLSLLGLASVAGLLGRLKQSFSRRSSAAPTVPPAQQGEEDPAPARMRG</sequence>
<evidence type="ECO:0000313" key="3">
    <source>
        <dbReference type="EMBL" id="MRW91877.1"/>
    </source>
</evidence>
<feature type="transmembrane region" description="Helical" evidence="2">
    <location>
        <begin position="168"/>
        <end position="188"/>
    </location>
</feature>
<accession>A0A6I2L3Z6</accession>
<evidence type="ECO:0000256" key="1">
    <source>
        <dbReference type="SAM" id="MobiDB-lite"/>
    </source>
</evidence>
<comment type="caution">
    <text evidence="3">The sequence shown here is derived from an EMBL/GenBank/DDBJ whole genome shotgun (WGS) entry which is preliminary data.</text>
</comment>
<keyword evidence="2" id="KW-1133">Transmembrane helix</keyword>
<proteinExistence type="predicted"/>
<dbReference type="Proteomes" id="UP000433309">
    <property type="component" value="Unassembled WGS sequence"/>
</dbReference>
<evidence type="ECO:0000256" key="2">
    <source>
        <dbReference type="SAM" id="Phobius"/>
    </source>
</evidence>